<dbReference type="SUPFAM" id="SSF56235">
    <property type="entry name" value="N-terminal nucleophile aminohydrolases (Ntn hydrolases)"/>
    <property type="match status" value="1"/>
</dbReference>
<dbReference type="EC" id="6.3.5.4" evidence="3"/>
<evidence type="ECO:0000256" key="5">
    <source>
        <dbReference type="ARBA" id="ARBA00022840"/>
    </source>
</evidence>
<dbReference type="Proteomes" id="UP001236415">
    <property type="component" value="Chromosome"/>
</dbReference>
<dbReference type="InterPro" id="IPR001962">
    <property type="entry name" value="Asn_synthase"/>
</dbReference>
<evidence type="ECO:0000259" key="9">
    <source>
        <dbReference type="PROSITE" id="PS51278"/>
    </source>
</evidence>
<protein>
    <recommendedName>
        <fullName evidence="3">asparagine synthase (glutamine-hydrolyzing)</fullName>
        <ecNumber evidence="3">6.3.5.4</ecNumber>
    </recommendedName>
</protein>
<keyword evidence="6" id="KW-0028">Amino-acid biosynthesis</keyword>
<proteinExistence type="inferred from homology"/>
<evidence type="ECO:0000256" key="7">
    <source>
        <dbReference type="ARBA" id="ARBA00022962"/>
    </source>
</evidence>
<comment type="similarity">
    <text evidence="2">Belongs to the asparagine synthetase family.</text>
</comment>
<dbReference type="RefSeq" id="WP_285745494.1">
    <property type="nucleotide sequence ID" value="NZ_CP127162.1"/>
</dbReference>
<evidence type="ECO:0000313" key="10">
    <source>
        <dbReference type="EMBL" id="WIV19413.1"/>
    </source>
</evidence>
<evidence type="ECO:0000256" key="4">
    <source>
        <dbReference type="ARBA" id="ARBA00022741"/>
    </source>
</evidence>
<dbReference type="PIRSF" id="PIRSF001589">
    <property type="entry name" value="Asn_synthetase_glu-h"/>
    <property type="match status" value="1"/>
</dbReference>
<evidence type="ECO:0000313" key="11">
    <source>
        <dbReference type="Proteomes" id="UP001236415"/>
    </source>
</evidence>
<evidence type="ECO:0000256" key="6">
    <source>
        <dbReference type="ARBA" id="ARBA00022888"/>
    </source>
</evidence>
<dbReference type="PANTHER" id="PTHR43284">
    <property type="entry name" value="ASPARAGINE SYNTHETASE (GLUTAMINE-HYDROLYZING)"/>
    <property type="match status" value="1"/>
</dbReference>
<keyword evidence="5" id="KW-0067">ATP-binding</keyword>
<feature type="domain" description="Glutamine amidotransferase type-2" evidence="9">
    <location>
        <begin position="5"/>
        <end position="217"/>
    </location>
</feature>
<dbReference type="Pfam" id="PF13537">
    <property type="entry name" value="GATase_7"/>
    <property type="match status" value="1"/>
</dbReference>
<dbReference type="InterPro" id="IPR017932">
    <property type="entry name" value="GATase_2_dom"/>
</dbReference>
<comment type="catalytic activity">
    <reaction evidence="8">
        <text>L-aspartate + L-glutamine + ATP + H2O = L-asparagine + L-glutamate + AMP + diphosphate + H(+)</text>
        <dbReference type="Rhea" id="RHEA:12228"/>
        <dbReference type="ChEBI" id="CHEBI:15377"/>
        <dbReference type="ChEBI" id="CHEBI:15378"/>
        <dbReference type="ChEBI" id="CHEBI:29985"/>
        <dbReference type="ChEBI" id="CHEBI:29991"/>
        <dbReference type="ChEBI" id="CHEBI:30616"/>
        <dbReference type="ChEBI" id="CHEBI:33019"/>
        <dbReference type="ChEBI" id="CHEBI:58048"/>
        <dbReference type="ChEBI" id="CHEBI:58359"/>
        <dbReference type="ChEBI" id="CHEBI:456215"/>
        <dbReference type="EC" id="6.3.5.4"/>
    </reaction>
</comment>
<gene>
    <name evidence="10" type="ORF">QPK24_01135</name>
</gene>
<dbReference type="InterPro" id="IPR033738">
    <property type="entry name" value="AsnB_N"/>
</dbReference>
<sequence>MSAIAGIYGFNGAPVYMEHGRLVMETLKQYPANQSATWHKDRIMLGCHAQWITKQSTNEILPAYDPIRGLAITADAIIDNREELMEQLQVPRNLRSKMTDSELLLLAYERWSEQMPERLVGDFAFVIWDERKQTLFGARDFSGARTLYYHRNEEFFSFCTVINPLLSLPYIHKELNELWLAEFLAISGVFEPPDASTTSYKHIEQLPPSHRITIKNDRVSITRYHSLSNVVPLKLSSTQEYVEGFQEVFNKAVTVRIGRTDQNVGAHLSGGLDSGSVASFAARSLQKDNRRLHTFSYVPEDGFEDWTPKRRLADERPLIQQTVQYVGNIHEHYLNFNGRSSFSEIDDWIDIMESPYKFFDNSFWLRGIYEQAQLLGIGILLNGARGNYSISWGSAVDYYSKLIKKFSFLQLTKEVNQYSRNVGVGRKRLYSMIGRKAFPVIERLNPSPSFAKIPQLINTDFAKRTGIYSKLSDPKFIGIGTTADIPADPLEARRQHFDRVDIWNITGTSGCKLSLRYSVWSHDPTNDLRVIRYCLSSPMEQFVQDGMDRALIRRSTQGFLPDFVRLNQRTRGIQAADSIHRMRKDWPDFIDELDHMSNDARMQQILNMPVIKDTITEARHGLEPNQAYNPSIKLLMRSLILYRFLQKTFERR</sequence>
<dbReference type="PROSITE" id="PS51278">
    <property type="entry name" value="GATASE_TYPE_2"/>
    <property type="match status" value="1"/>
</dbReference>
<dbReference type="Pfam" id="PF00733">
    <property type="entry name" value="Asn_synthase"/>
    <property type="match status" value="1"/>
</dbReference>
<dbReference type="CDD" id="cd00712">
    <property type="entry name" value="AsnB"/>
    <property type="match status" value="1"/>
</dbReference>
<evidence type="ECO:0000256" key="1">
    <source>
        <dbReference type="ARBA" id="ARBA00005187"/>
    </source>
</evidence>
<accession>A0ABY8X328</accession>
<evidence type="ECO:0000256" key="8">
    <source>
        <dbReference type="ARBA" id="ARBA00048741"/>
    </source>
</evidence>
<evidence type="ECO:0000256" key="3">
    <source>
        <dbReference type="ARBA" id="ARBA00012737"/>
    </source>
</evidence>
<comment type="pathway">
    <text evidence="1">Amino-acid biosynthesis; L-asparagine biosynthesis; L-asparagine from L-aspartate (L-Gln route): step 1/1.</text>
</comment>
<evidence type="ECO:0000256" key="2">
    <source>
        <dbReference type="ARBA" id="ARBA00005752"/>
    </source>
</evidence>
<dbReference type="InterPro" id="IPR006426">
    <property type="entry name" value="Asn_synth_AEB"/>
</dbReference>
<keyword evidence="11" id="KW-1185">Reference proteome</keyword>
<dbReference type="EMBL" id="CP127162">
    <property type="protein sequence ID" value="WIV19413.1"/>
    <property type="molecule type" value="Genomic_DNA"/>
</dbReference>
<dbReference type="Gene3D" id="3.60.20.10">
    <property type="entry name" value="Glutamine Phosphoribosylpyrophosphate, subunit 1, domain 1"/>
    <property type="match status" value="1"/>
</dbReference>
<dbReference type="SUPFAM" id="SSF52402">
    <property type="entry name" value="Adenine nucleotide alpha hydrolases-like"/>
    <property type="match status" value="1"/>
</dbReference>
<keyword evidence="6" id="KW-0061">Asparagine biosynthesis</keyword>
<dbReference type="InterPro" id="IPR014729">
    <property type="entry name" value="Rossmann-like_a/b/a_fold"/>
</dbReference>
<dbReference type="Gene3D" id="3.40.50.620">
    <property type="entry name" value="HUPs"/>
    <property type="match status" value="2"/>
</dbReference>
<dbReference type="InterPro" id="IPR051786">
    <property type="entry name" value="ASN_synthetase/amidase"/>
</dbReference>
<reference evidence="10 11" key="1">
    <citation type="submission" date="2023-06" db="EMBL/GenBank/DDBJ databases">
        <title>Paenibacillus polygonum sp. nov., an endophytic bacterium, isolated from Polygonum lapathifolium L. in Nanji Wetland National Nature Reserve, South of Poyang Lake, Jiangxi Province, China.</title>
        <authorList>
            <person name="Yu Z."/>
        </authorList>
    </citation>
    <scope>NUCLEOTIDE SEQUENCE [LARGE SCALE GENOMIC DNA]</scope>
    <source>
        <strain evidence="10 11">C31</strain>
    </source>
</reference>
<dbReference type="PANTHER" id="PTHR43284:SF1">
    <property type="entry name" value="ASPARAGINE SYNTHETASE"/>
    <property type="match status" value="1"/>
</dbReference>
<keyword evidence="4" id="KW-0547">Nucleotide-binding</keyword>
<keyword evidence="7" id="KW-0315">Glutamine amidotransferase</keyword>
<dbReference type="InterPro" id="IPR029055">
    <property type="entry name" value="Ntn_hydrolases_N"/>
</dbReference>
<name>A0ABY8X328_9BACL</name>
<organism evidence="10 11">
    <name type="scientific">Paenibacillus polygoni</name>
    <dbReference type="NCBI Taxonomy" id="3050112"/>
    <lineage>
        <taxon>Bacteria</taxon>
        <taxon>Bacillati</taxon>
        <taxon>Bacillota</taxon>
        <taxon>Bacilli</taxon>
        <taxon>Bacillales</taxon>
        <taxon>Paenibacillaceae</taxon>
        <taxon>Paenibacillus</taxon>
    </lineage>
</organism>